<evidence type="ECO:0000313" key="2">
    <source>
        <dbReference type="EMBL" id="KIW86547.1"/>
    </source>
</evidence>
<evidence type="ECO:0000313" key="3">
    <source>
        <dbReference type="Proteomes" id="UP000053029"/>
    </source>
</evidence>
<gene>
    <name evidence="2" type="ORF">Z517_01945</name>
</gene>
<dbReference type="Proteomes" id="UP000053029">
    <property type="component" value="Unassembled WGS sequence"/>
</dbReference>
<reference evidence="2 3" key="1">
    <citation type="submission" date="2015-01" db="EMBL/GenBank/DDBJ databases">
        <title>The Genome Sequence of Fonsecaea pedrosoi CBS 271.37.</title>
        <authorList>
            <consortium name="The Broad Institute Genomics Platform"/>
            <person name="Cuomo C."/>
            <person name="de Hoog S."/>
            <person name="Gorbushina A."/>
            <person name="Stielow B."/>
            <person name="Teixiera M."/>
            <person name="Abouelleil A."/>
            <person name="Chapman S.B."/>
            <person name="Priest M."/>
            <person name="Young S.K."/>
            <person name="Wortman J."/>
            <person name="Nusbaum C."/>
            <person name="Birren B."/>
        </authorList>
    </citation>
    <scope>NUCLEOTIDE SEQUENCE [LARGE SCALE GENOMIC DNA]</scope>
    <source>
        <strain evidence="2 3">CBS 271.37</strain>
    </source>
</reference>
<dbReference type="VEuPathDB" id="FungiDB:Z517_01945"/>
<feature type="chain" id="PRO_5002242156" description="Lysine-specific metallo-endopeptidase domain-containing protein" evidence="1">
    <location>
        <begin position="25"/>
        <end position="333"/>
    </location>
</feature>
<dbReference type="GeneID" id="25301435"/>
<protein>
    <recommendedName>
        <fullName evidence="4">Lysine-specific metallo-endopeptidase domain-containing protein</fullName>
    </recommendedName>
</protein>
<organism evidence="2 3">
    <name type="scientific">Fonsecaea pedrosoi CBS 271.37</name>
    <dbReference type="NCBI Taxonomy" id="1442368"/>
    <lineage>
        <taxon>Eukaryota</taxon>
        <taxon>Fungi</taxon>
        <taxon>Dikarya</taxon>
        <taxon>Ascomycota</taxon>
        <taxon>Pezizomycotina</taxon>
        <taxon>Eurotiomycetes</taxon>
        <taxon>Chaetothyriomycetidae</taxon>
        <taxon>Chaetothyriales</taxon>
        <taxon>Herpotrichiellaceae</taxon>
        <taxon>Fonsecaea</taxon>
    </lineage>
</organism>
<dbReference type="EMBL" id="KN846969">
    <property type="protein sequence ID" value="KIW86547.1"/>
    <property type="molecule type" value="Genomic_DNA"/>
</dbReference>
<sequence length="333" mass="38132">MRSLRPFPYLSATLSLLIAQIALCQIRGPRFRFDNQGNGNVNQEDLPETPEQRQNDLHWGFHEALMLARLVAVTFNPCEPVYLRYFKPEEAIFVRNAFYTIANIPLDDPPPDPTDINQFISGIGQNQVNPKFDLLTISINDNSAIGRYDPMCSVMPGFQAYFEQRIDELGPPAFMSVCDYSFSHPSLADIENPPAWARDPTGAPEPGYGCDNLLDHDNGYMISLSGIMLHELFHWTYLFEDIPQFEDFIALDEELIRVIDDWKGPFPPDGYGPFHAMLVNTLPMQPLVAFPSTNNADNYVYYALSKWWSFKCQRAFGPTVDEDDGYRRDYPRY</sequence>
<accession>A0A0D2FIP4</accession>
<dbReference type="HOGENOM" id="CLU_052681_0_0_1"/>
<proteinExistence type="predicted"/>
<keyword evidence="1" id="KW-0732">Signal</keyword>
<dbReference type="RefSeq" id="XP_013290355.1">
    <property type="nucleotide sequence ID" value="XM_013434901.1"/>
</dbReference>
<keyword evidence="3" id="KW-1185">Reference proteome</keyword>
<dbReference type="AlphaFoldDB" id="A0A0D2FIP4"/>
<name>A0A0D2FIP4_9EURO</name>
<evidence type="ECO:0008006" key="4">
    <source>
        <dbReference type="Google" id="ProtNLM"/>
    </source>
</evidence>
<feature type="signal peptide" evidence="1">
    <location>
        <begin position="1"/>
        <end position="24"/>
    </location>
</feature>
<dbReference type="OrthoDB" id="4138657at2759"/>
<evidence type="ECO:0000256" key="1">
    <source>
        <dbReference type="SAM" id="SignalP"/>
    </source>
</evidence>